<gene>
    <name evidence="4" type="ORF">NITGR_360047</name>
</gene>
<dbReference type="Gene3D" id="2.40.160.20">
    <property type="match status" value="1"/>
</dbReference>
<name>M1YYF2_NITG3</name>
<dbReference type="OrthoDB" id="5643626at2"/>
<reference evidence="4 5" key="1">
    <citation type="journal article" date="2013" name="Front. Microbiol.">
        <title>The genome of Nitrospina gracilis illuminates the metabolism and evolution of the major marine nitrite oxidizer.</title>
        <authorList>
            <person name="Luecker S."/>
            <person name="Nowka B."/>
            <person name="Rattei T."/>
            <person name="Spieck E."/>
            <person name="and Daims H."/>
        </authorList>
    </citation>
    <scope>NUCLEOTIDE SEQUENCE [LARGE SCALE GENOMIC DNA]</scope>
    <source>
        <strain evidence="4 5">3/211</strain>
    </source>
</reference>
<sequence length="209" mass="22897">MKRLAGWAAGWILVFGANAAWAGNPYVSTKLGGTAKFDNTLGAATLQFDTGISFLGAAGYRFDKPYRLELELGYNYNSFDGMNPQTSVSSTGSFSAFTTMVNAYFDVPLRIRDHKLPMAPYIGAGVGLGVVRVQTKSANFVGNLPDSASDVVGAWQLMLGFQTDINPQWVLTGEFRLQYLQDPNLTLGGRDLDTSYETQQVLFGVRYRF</sequence>
<feature type="signal peptide" evidence="2">
    <location>
        <begin position="1"/>
        <end position="22"/>
    </location>
</feature>
<evidence type="ECO:0000313" key="5">
    <source>
        <dbReference type="Proteomes" id="UP000011704"/>
    </source>
</evidence>
<evidence type="ECO:0000259" key="3">
    <source>
        <dbReference type="Pfam" id="PF13505"/>
    </source>
</evidence>
<feature type="chain" id="PRO_5004019470" evidence="2">
    <location>
        <begin position="23"/>
        <end position="209"/>
    </location>
</feature>
<organism evidence="4 5">
    <name type="scientific">Nitrospina gracilis (strain 3/211)</name>
    <dbReference type="NCBI Taxonomy" id="1266370"/>
    <lineage>
        <taxon>Bacteria</taxon>
        <taxon>Pseudomonadati</taxon>
        <taxon>Nitrospinota/Tectimicrobiota group</taxon>
        <taxon>Nitrospinota</taxon>
        <taxon>Nitrospinia</taxon>
        <taxon>Nitrospinales</taxon>
        <taxon>Nitrospinaceae</taxon>
        <taxon>Nitrospina</taxon>
    </lineage>
</organism>
<feature type="domain" description="Outer membrane protein beta-barrel" evidence="3">
    <location>
        <begin position="15"/>
        <end position="209"/>
    </location>
</feature>
<accession>M1YYF2</accession>
<dbReference type="InterPro" id="IPR027385">
    <property type="entry name" value="Beta-barrel_OMP"/>
</dbReference>
<dbReference type="InterPro" id="IPR011250">
    <property type="entry name" value="OMP/PagP_B-barrel"/>
</dbReference>
<dbReference type="STRING" id="1266370.NITGR_360047"/>
<evidence type="ECO:0000313" key="4">
    <source>
        <dbReference type="EMBL" id="CCQ90709.1"/>
    </source>
</evidence>
<keyword evidence="5" id="KW-1185">Reference proteome</keyword>
<dbReference type="InParanoid" id="M1YYF2"/>
<dbReference type="Pfam" id="PF13505">
    <property type="entry name" value="OMP_b-brl"/>
    <property type="match status" value="1"/>
</dbReference>
<dbReference type="AlphaFoldDB" id="M1YYF2"/>
<dbReference type="EMBL" id="CAQJ01000040">
    <property type="protein sequence ID" value="CCQ90709.1"/>
    <property type="molecule type" value="Genomic_DNA"/>
</dbReference>
<dbReference type="Proteomes" id="UP000011704">
    <property type="component" value="Unassembled WGS sequence"/>
</dbReference>
<dbReference type="HOGENOM" id="CLU_1314326_0_0_0"/>
<evidence type="ECO:0000256" key="2">
    <source>
        <dbReference type="SAM" id="SignalP"/>
    </source>
</evidence>
<evidence type="ECO:0000256" key="1">
    <source>
        <dbReference type="ARBA" id="ARBA00022729"/>
    </source>
</evidence>
<keyword evidence="1 2" id="KW-0732">Signal</keyword>
<dbReference type="SUPFAM" id="SSF56925">
    <property type="entry name" value="OMPA-like"/>
    <property type="match status" value="1"/>
</dbReference>
<dbReference type="RefSeq" id="WP_005008553.1">
    <property type="nucleotide sequence ID" value="NZ_HG422173.1"/>
</dbReference>
<protein>
    <submittedName>
        <fullName evidence="4">Putative Outer surface protein</fullName>
    </submittedName>
</protein>
<comment type="caution">
    <text evidence="4">The sequence shown here is derived from an EMBL/GenBank/DDBJ whole genome shotgun (WGS) entry which is preliminary data.</text>
</comment>
<proteinExistence type="predicted"/>